<dbReference type="EMBL" id="JBAHYK010001027">
    <property type="protein sequence ID" value="KAL0569922.1"/>
    <property type="molecule type" value="Genomic_DNA"/>
</dbReference>
<proteinExistence type="predicted"/>
<name>A0ABR3F3V7_9AGAR</name>
<sequence>MKLRDILCGLAEVQRAWLYSVAVLDFIETYERKKTGAGDGTVLTNPHLGAFVWNDSDASKLFDVGIPVYYIRSYNAFSTQVIRTSQPMVYPHSRCLKTVIPPYPVILRSSQAGCDSKFAAICHASICCFDVASPFLNMHLPGLYTTSYSSSSSLAIDSIISPTDSIPSTSTSISGVNCRAHAISCYHPYGVETREKSKDGASSEFLTIIVIRHYAYHSYEVQSPQETDDRFRDCPPNEYLPPVLSVCASPNGYINIRHPDIQHSSGRRDKLCTLVPDPALFFGSNDRAKWQRRIQTWSHIRRNWITQCASGKCEPVAASTWKTVLTLGQLGPWDLTRKPEKSHQREQEAATLLVSSTFNLVGSSHPAFPIPTVEISAAESRGLMRELSLVNFRHQLRLLDGVADCSAPKPSPGLSNDDLGLQVLNHRRRRDQLLARVFGLGNSVEETLVCNIFADTWANRVESLRALSQLMDTWLGNMLKEPLWD</sequence>
<gene>
    <name evidence="1" type="ORF">V5O48_012040</name>
</gene>
<evidence type="ECO:0000313" key="2">
    <source>
        <dbReference type="Proteomes" id="UP001465976"/>
    </source>
</evidence>
<keyword evidence="2" id="KW-1185">Reference proteome</keyword>
<dbReference type="Proteomes" id="UP001465976">
    <property type="component" value="Unassembled WGS sequence"/>
</dbReference>
<evidence type="ECO:0000313" key="1">
    <source>
        <dbReference type="EMBL" id="KAL0569922.1"/>
    </source>
</evidence>
<accession>A0ABR3F3V7</accession>
<reference evidence="1 2" key="1">
    <citation type="submission" date="2024-02" db="EMBL/GenBank/DDBJ databases">
        <title>A draft genome for the cacao thread blight pathogen Marasmius crinis-equi.</title>
        <authorList>
            <person name="Cohen S.P."/>
            <person name="Baruah I.K."/>
            <person name="Amoako-Attah I."/>
            <person name="Bukari Y."/>
            <person name="Meinhardt L.W."/>
            <person name="Bailey B.A."/>
        </authorList>
    </citation>
    <scope>NUCLEOTIDE SEQUENCE [LARGE SCALE GENOMIC DNA]</scope>
    <source>
        <strain evidence="1 2">GH-76</strain>
    </source>
</reference>
<comment type="caution">
    <text evidence="1">The sequence shown here is derived from an EMBL/GenBank/DDBJ whole genome shotgun (WGS) entry which is preliminary data.</text>
</comment>
<protein>
    <submittedName>
        <fullName evidence="1">Uncharacterized protein</fullName>
    </submittedName>
</protein>
<organism evidence="1 2">
    <name type="scientific">Marasmius crinis-equi</name>
    <dbReference type="NCBI Taxonomy" id="585013"/>
    <lineage>
        <taxon>Eukaryota</taxon>
        <taxon>Fungi</taxon>
        <taxon>Dikarya</taxon>
        <taxon>Basidiomycota</taxon>
        <taxon>Agaricomycotina</taxon>
        <taxon>Agaricomycetes</taxon>
        <taxon>Agaricomycetidae</taxon>
        <taxon>Agaricales</taxon>
        <taxon>Marasmiineae</taxon>
        <taxon>Marasmiaceae</taxon>
        <taxon>Marasmius</taxon>
    </lineage>
</organism>